<protein>
    <submittedName>
        <fullName evidence="2">Lysophospholipase L1</fullName>
    </submittedName>
</protein>
<dbReference type="EMBL" id="FNXY01000004">
    <property type="protein sequence ID" value="SEI97388.1"/>
    <property type="molecule type" value="Genomic_DNA"/>
</dbReference>
<gene>
    <name evidence="2" type="ORF">SAMN04487995_2824</name>
</gene>
<evidence type="ECO:0000313" key="3">
    <source>
        <dbReference type="Proteomes" id="UP000199532"/>
    </source>
</evidence>
<name>A0A1H6UYK8_9BACT</name>
<keyword evidence="3" id="KW-1185">Reference proteome</keyword>
<dbReference type="Proteomes" id="UP000199532">
    <property type="component" value="Unassembled WGS sequence"/>
</dbReference>
<accession>A0A1H6UYK8</accession>
<evidence type="ECO:0000313" key="2">
    <source>
        <dbReference type="EMBL" id="SEI97388.1"/>
    </source>
</evidence>
<sequence length="196" mass="22813">MIWYEEEVLRVEKVLSNLEYLPETVFYGSSTFTLWETLYTDFQEFKPINLGFGGSTLGACAWFFDRIFTPVTAVKSILIYAGDNDLGDGRQPEEVCLFYRQLICSIREKFGNIPCTFISIKPSLQRWPIIEQIKSANSLIKKETESDPFQRYIDIFPLTLNEEGYPKRSFFEEDGLHLSKEGYAAWKEEIKKILAR</sequence>
<evidence type="ECO:0000259" key="1">
    <source>
        <dbReference type="Pfam" id="PF13472"/>
    </source>
</evidence>
<dbReference type="InterPro" id="IPR036514">
    <property type="entry name" value="SGNH_hydro_sf"/>
</dbReference>
<feature type="domain" description="SGNH hydrolase-type esterase" evidence="1">
    <location>
        <begin position="44"/>
        <end position="185"/>
    </location>
</feature>
<proteinExistence type="predicted"/>
<dbReference type="Pfam" id="PF13472">
    <property type="entry name" value="Lipase_GDSL_2"/>
    <property type="match status" value="1"/>
</dbReference>
<dbReference type="GO" id="GO:0016788">
    <property type="term" value="F:hydrolase activity, acting on ester bonds"/>
    <property type="evidence" value="ECO:0007669"/>
    <property type="project" value="UniProtKB-ARBA"/>
</dbReference>
<dbReference type="SUPFAM" id="SSF52266">
    <property type="entry name" value="SGNH hydrolase"/>
    <property type="match status" value="1"/>
</dbReference>
<dbReference type="InterPro" id="IPR013830">
    <property type="entry name" value="SGNH_hydro"/>
</dbReference>
<dbReference type="OrthoDB" id="9790057at2"/>
<dbReference type="Gene3D" id="3.40.50.1110">
    <property type="entry name" value="SGNH hydrolase"/>
    <property type="match status" value="1"/>
</dbReference>
<organism evidence="2 3">
    <name type="scientific">Dyadobacter koreensis</name>
    <dbReference type="NCBI Taxonomy" id="408657"/>
    <lineage>
        <taxon>Bacteria</taxon>
        <taxon>Pseudomonadati</taxon>
        <taxon>Bacteroidota</taxon>
        <taxon>Cytophagia</taxon>
        <taxon>Cytophagales</taxon>
        <taxon>Spirosomataceae</taxon>
        <taxon>Dyadobacter</taxon>
    </lineage>
</organism>
<dbReference type="RefSeq" id="WP_090335800.1">
    <property type="nucleotide sequence ID" value="NZ_FNXY01000004.1"/>
</dbReference>
<dbReference type="AlphaFoldDB" id="A0A1H6UYK8"/>
<dbReference type="STRING" id="408657.SAMN04487995_2824"/>
<reference evidence="2 3" key="1">
    <citation type="submission" date="2016-10" db="EMBL/GenBank/DDBJ databases">
        <authorList>
            <person name="de Groot N.N."/>
        </authorList>
    </citation>
    <scope>NUCLEOTIDE SEQUENCE [LARGE SCALE GENOMIC DNA]</scope>
    <source>
        <strain evidence="2 3">DSM 19938</strain>
    </source>
</reference>